<accession>A0A6G1J2Q8</accession>
<dbReference type="Proteomes" id="UP000799291">
    <property type="component" value="Unassembled WGS sequence"/>
</dbReference>
<evidence type="ECO:0000313" key="1">
    <source>
        <dbReference type="EMBL" id="KAF2684515.1"/>
    </source>
</evidence>
<name>A0A6G1J2Q8_9PLEO</name>
<sequence>MLVLYLWLGINPAWFGHATCGSGTGRAFGALSRISIGLGIVVGYGRVLLADAMVNGRVPLLLRKQVYLQYKYDSIVSLALLCRYITKHPPSELSNT</sequence>
<gene>
    <name evidence="1" type="ORF">K458DRAFT_32990</name>
</gene>
<proteinExistence type="predicted"/>
<organism evidence="1 2">
    <name type="scientific">Lentithecium fluviatile CBS 122367</name>
    <dbReference type="NCBI Taxonomy" id="1168545"/>
    <lineage>
        <taxon>Eukaryota</taxon>
        <taxon>Fungi</taxon>
        <taxon>Dikarya</taxon>
        <taxon>Ascomycota</taxon>
        <taxon>Pezizomycotina</taxon>
        <taxon>Dothideomycetes</taxon>
        <taxon>Pleosporomycetidae</taxon>
        <taxon>Pleosporales</taxon>
        <taxon>Massarineae</taxon>
        <taxon>Lentitheciaceae</taxon>
        <taxon>Lentithecium</taxon>
    </lineage>
</organism>
<evidence type="ECO:0000313" key="2">
    <source>
        <dbReference type="Proteomes" id="UP000799291"/>
    </source>
</evidence>
<dbReference type="AlphaFoldDB" id="A0A6G1J2Q8"/>
<keyword evidence="2" id="KW-1185">Reference proteome</keyword>
<dbReference type="EMBL" id="MU005581">
    <property type="protein sequence ID" value="KAF2684515.1"/>
    <property type="molecule type" value="Genomic_DNA"/>
</dbReference>
<protein>
    <submittedName>
        <fullName evidence="1">Uncharacterized protein</fullName>
    </submittedName>
</protein>
<reference evidence="1" key="1">
    <citation type="journal article" date="2020" name="Stud. Mycol.">
        <title>101 Dothideomycetes genomes: a test case for predicting lifestyles and emergence of pathogens.</title>
        <authorList>
            <person name="Haridas S."/>
            <person name="Albert R."/>
            <person name="Binder M."/>
            <person name="Bloem J."/>
            <person name="Labutti K."/>
            <person name="Salamov A."/>
            <person name="Andreopoulos B."/>
            <person name="Baker S."/>
            <person name="Barry K."/>
            <person name="Bills G."/>
            <person name="Bluhm B."/>
            <person name="Cannon C."/>
            <person name="Castanera R."/>
            <person name="Culley D."/>
            <person name="Daum C."/>
            <person name="Ezra D."/>
            <person name="Gonzalez J."/>
            <person name="Henrissat B."/>
            <person name="Kuo A."/>
            <person name="Liang C."/>
            <person name="Lipzen A."/>
            <person name="Lutzoni F."/>
            <person name="Magnuson J."/>
            <person name="Mondo S."/>
            <person name="Nolan M."/>
            <person name="Ohm R."/>
            <person name="Pangilinan J."/>
            <person name="Park H.-J."/>
            <person name="Ramirez L."/>
            <person name="Alfaro M."/>
            <person name="Sun H."/>
            <person name="Tritt A."/>
            <person name="Yoshinaga Y."/>
            <person name="Zwiers L.-H."/>
            <person name="Turgeon B."/>
            <person name="Goodwin S."/>
            <person name="Spatafora J."/>
            <person name="Crous P."/>
            <person name="Grigoriev I."/>
        </authorList>
    </citation>
    <scope>NUCLEOTIDE SEQUENCE</scope>
    <source>
        <strain evidence="1">CBS 122367</strain>
    </source>
</reference>